<accession>A0A4Y2F7K8</accession>
<evidence type="ECO:0000313" key="2">
    <source>
        <dbReference type="Proteomes" id="UP000499080"/>
    </source>
</evidence>
<dbReference type="EMBL" id="BGPR01000824">
    <property type="protein sequence ID" value="GBM36937.1"/>
    <property type="molecule type" value="Genomic_DNA"/>
</dbReference>
<dbReference type="OrthoDB" id="7422307at2759"/>
<keyword evidence="2" id="KW-1185">Reference proteome</keyword>
<evidence type="ECO:0000313" key="1">
    <source>
        <dbReference type="EMBL" id="GBM36937.1"/>
    </source>
</evidence>
<dbReference type="AlphaFoldDB" id="A0A4Y2F7K8"/>
<name>A0A4Y2F7K8_ARAVE</name>
<evidence type="ECO:0008006" key="3">
    <source>
        <dbReference type="Google" id="ProtNLM"/>
    </source>
</evidence>
<dbReference type="Proteomes" id="UP000499080">
    <property type="component" value="Unassembled WGS sequence"/>
</dbReference>
<comment type="caution">
    <text evidence="1">The sequence shown here is derived from an EMBL/GenBank/DDBJ whole genome shotgun (WGS) entry which is preliminary data.</text>
</comment>
<sequence length="96" mass="11344">MIKNAWEGVTKRTFTSSWKKRLPENVVECNIGESETLPCGAYSQRDCAFAKIRRLEVDSNDIDDLVEEHSQELTTEELMCIVFHRKKLRRRICQRR</sequence>
<protein>
    <recommendedName>
        <fullName evidence="3">DDE-1 domain-containing protein</fullName>
    </recommendedName>
</protein>
<reference evidence="1 2" key="1">
    <citation type="journal article" date="2019" name="Sci. Rep.">
        <title>Orb-weaving spider Araneus ventricosus genome elucidates the spidroin gene catalogue.</title>
        <authorList>
            <person name="Kono N."/>
            <person name="Nakamura H."/>
            <person name="Ohtoshi R."/>
            <person name="Moran D.A.P."/>
            <person name="Shinohara A."/>
            <person name="Yoshida Y."/>
            <person name="Fujiwara M."/>
            <person name="Mori M."/>
            <person name="Tomita M."/>
            <person name="Arakawa K."/>
        </authorList>
    </citation>
    <scope>NUCLEOTIDE SEQUENCE [LARGE SCALE GENOMIC DNA]</scope>
</reference>
<proteinExistence type="predicted"/>
<organism evidence="1 2">
    <name type="scientific">Araneus ventricosus</name>
    <name type="common">Orbweaver spider</name>
    <name type="synonym">Epeira ventricosa</name>
    <dbReference type="NCBI Taxonomy" id="182803"/>
    <lineage>
        <taxon>Eukaryota</taxon>
        <taxon>Metazoa</taxon>
        <taxon>Ecdysozoa</taxon>
        <taxon>Arthropoda</taxon>
        <taxon>Chelicerata</taxon>
        <taxon>Arachnida</taxon>
        <taxon>Araneae</taxon>
        <taxon>Araneomorphae</taxon>
        <taxon>Entelegynae</taxon>
        <taxon>Araneoidea</taxon>
        <taxon>Araneidae</taxon>
        <taxon>Araneus</taxon>
    </lineage>
</organism>
<gene>
    <name evidence="1" type="ORF">AVEN_132194_1</name>
</gene>